<dbReference type="AlphaFoldDB" id="A0A9P5PMU0"/>
<dbReference type="Pfam" id="PF13621">
    <property type="entry name" value="Cupin_8"/>
    <property type="match status" value="1"/>
</dbReference>
<dbReference type="Proteomes" id="UP000772434">
    <property type="component" value="Unassembled WGS sequence"/>
</dbReference>
<dbReference type="PANTHER" id="PTHR12461">
    <property type="entry name" value="HYPOXIA-INDUCIBLE FACTOR 1 ALPHA INHIBITOR-RELATED"/>
    <property type="match status" value="1"/>
</dbReference>
<dbReference type="InterPro" id="IPR041667">
    <property type="entry name" value="Cupin_8"/>
</dbReference>
<dbReference type="PROSITE" id="PS51184">
    <property type="entry name" value="JMJC"/>
    <property type="match status" value="1"/>
</dbReference>
<protein>
    <recommendedName>
        <fullName evidence="1">JmjC domain-containing protein</fullName>
    </recommendedName>
</protein>
<organism evidence="2 3">
    <name type="scientific">Rhodocollybia butyracea</name>
    <dbReference type="NCBI Taxonomy" id="206335"/>
    <lineage>
        <taxon>Eukaryota</taxon>
        <taxon>Fungi</taxon>
        <taxon>Dikarya</taxon>
        <taxon>Basidiomycota</taxon>
        <taxon>Agaricomycotina</taxon>
        <taxon>Agaricomycetes</taxon>
        <taxon>Agaricomycetidae</taxon>
        <taxon>Agaricales</taxon>
        <taxon>Marasmiineae</taxon>
        <taxon>Omphalotaceae</taxon>
        <taxon>Rhodocollybia</taxon>
    </lineage>
</organism>
<dbReference type="Gene3D" id="2.60.120.650">
    <property type="entry name" value="Cupin"/>
    <property type="match status" value="1"/>
</dbReference>
<dbReference type="SUPFAM" id="SSF51197">
    <property type="entry name" value="Clavaminate synthase-like"/>
    <property type="match status" value="1"/>
</dbReference>
<reference evidence="2" key="1">
    <citation type="submission" date="2020-11" db="EMBL/GenBank/DDBJ databases">
        <authorList>
            <consortium name="DOE Joint Genome Institute"/>
            <person name="Ahrendt S."/>
            <person name="Riley R."/>
            <person name="Andreopoulos W."/>
            <person name="Labutti K."/>
            <person name="Pangilinan J."/>
            <person name="Ruiz-Duenas F.J."/>
            <person name="Barrasa J.M."/>
            <person name="Sanchez-Garcia M."/>
            <person name="Camarero S."/>
            <person name="Miyauchi S."/>
            <person name="Serrano A."/>
            <person name="Linde D."/>
            <person name="Babiker R."/>
            <person name="Drula E."/>
            <person name="Ayuso-Fernandez I."/>
            <person name="Pacheco R."/>
            <person name="Padilla G."/>
            <person name="Ferreira P."/>
            <person name="Barriuso J."/>
            <person name="Kellner H."/>
            <person name="Castanera R."/>
            <person name="Alfaro M."/>
            <person name="Ramirez L."/>
            <person name="Pisabarro A.G."/>
            <person name="Kuo A."/>
            <person name="Tritt A."/>
            <person name="Lipzen A."/>
            <person name="He G."/>
            <person name="Yan M."/>
            <person name="Ng V."/>
            <person name="Cullen D."/>
            <person name="Martin F."/>
            <person name="Rosso M.-N."/>
            <person name="Henrissat B."/>
            <person name="Hibbett D."/>
            <person name="Martinez A.T."/>
            <person name="Grigoriev I.V."/>
        </authorList>
    </citation>
    <scope>NUCLEOTIDE SEQUENCE</scope>
    <source>
        <strain evidence="2">AH 40177</strain>
    </source>
</reference>
<dbReference type="InterPro" id="IPR003347">
    <property type="entry name" value="JmjC_dom"/>
</dbReference>
<comment type="caution">
    <text evidence="2">The sequence shown here is derived from an EMBL/GenBank/DDBJ whole genome shotgun (WGS) entry which is preliminary data.</text>
</comment>
<evidence type="ECO:0000313" key="2">
    <source>
        <dbReference type="EMBL" id="KAF9068721.1"/>
    </source>
</evidence>
<dbReference type="EMBL" id="JADNRY010000058">
    <property type="protein sequence ID" value="KAF9068721.1"/>
    <property type="molecule type" value="Genomic_DNA"/>
</dbReference>
<dbReference type="SMART" id="SM00558">
    <property type="entry name" value="JmjC"/>
    <property type="match status" value="1"/>
</dbReference>
<sequence>MTFQTKRPFVLRKYASSWPALNSHPCGPARIVPVEVGADYRTDDWTQQFMGWDEFLQSLESDDSKVVLYLAQHNLLRQFPALNNDIIIPDYVYACPPPPEDYPQYKPPGNDEQLVINGWLGPRGTVSPAHTDPYFNLYVQVVGHKTVWLAPPSVNESMYAFSPTTNPASNKTSPSMSNTSRVDVFTNGEDHSARSQFPEFWSNVVPEAMSMTLEPGDMLFIPPGWWHAMRAEETSFSVSMWF</sequence>
<accession>A0A9P5PMU0</accession>
<name>A0A9P5PMU0_9AGAR</name>
<dbReference type="OrthoDB" id="47172at2759"/>
<evidence type="ECO:0000313" key="3">
    <source>
        <dbReference type="Proteomes" id="UP000772434"/>
    </source>
</evidence>
<dbReference type="PANTHER" id="PTHR12461:SF94">
    <property type="entry name" value="JMJC DOMAIN-CONTAINING PROTEIN"/>
    <property type="match status" value="1"/>
</dbReference>
<keyword evidence="3" id="KW-1185">Reference proteome</keyword>
<gene>
    <name evidence="2" type="ORF">BDP27DRAFT_1326839</name>
</gene>
<feature type="domain" description="JmjC" evidence="1">
    <location>
        <begin position="68"/>
        <end position="242"/>
    </location>
</feature>
<proteinExistence type="predicted"/>
<evidence type="ECO:0000259" key="1">
    <source>
        <dbReference type="PROSITE" id="PS51184"/>
    </source>
</evidence>